<evidence type="ECO:0000256" key="1">
    <source>
        <dbReference type="ARBA" id="ARBA00007261"/>
    </source>
</evidence>
<dbReference type="GO" id="GO:0006508">
    <property type="term" value="P:proteolysis"/>
    <property type="evidence" value="ECO:0007669"/>
    <property type="project" value="UniProtKB-KW"/>
</dbReference>
<dbReference type="AlphaFoldDB" id="A0A074LLJ8"/>
<organism evidence="5 6">
    <name type="scientific">Tumebacillus flagellatus</name>
    <dbReference type="NCBI Taxonomy" id="1157490"/>
    <lineage>
        <taxon>Bacteria</taxon>
        <taxon>Bacillati</taxon>
        <taxon>Bacillota</taxon>
        <taxon>Bacilli</taxon>
        <taxon>Bacillales</taxon>
        <taxon>Alicyclobacillaceae</taxon>
        <taxon>Tumebacillus</taxon>
    </lineage>
</organism>
<dbReference type="EMBL" id="JMIR01000016">
    <property type="protein sequence ID" value="KEO82986.1"/>
    <property type="molecule type" value="Genomic_DNA"/>
</dbReference>
<comment type="caution">
    <text evidence="5">The sequence shown here is derived from an EMBL/GenBank/DDBJ whole genome shotgun (WGS) entry which is preliminary data.</text>
</comment>
<feature type="domain" description="Peptidase M16 N-terminal" evidence="3">
    <location>
        <begin position="12"/>
        <end position="159"/>
    </location>
</feature>
<dbReference type="InterPro" id="IPR007863">
    <property type="entry name" value="Peptidase_M16_C"/>
</dbReference>
<accession>A0A074LLJ8</accession>
<evidence type="ECO:0000313" key="5">
    <source>
        <dbReference type="EMBL" id="KEO82986.1"/>
    </source>
</evidence>
<dbReference type="Proteomes" id="UP000027931">
    <property type="component" value="Unassembled WGS sequence"/>
</dbReference>
<reference evidence="5 6" key="1">
    <citation type="journal article" date="2013" name="Int. J. Syst. Evol. Microbiol.">
        <title>Tumebacillus flagellatus sp. nov., an alpha-amylase/pullulanase-producing bacterium isolated from cassava wastewater.</title>
        <authorList>
            <person name="Wang Q."/>
            <person name="Xie N."/>
            <person name="Qin Y."/>
            <person name="Shen N."/>
            <person name="Zhu J."/>
            <person name="Mi H."/>
            <person name="Huang R."/>
        </authorList>
    </citation>
    <scope>NUCLEOTIDE SEQUENCE [LARGE SCALE GENOMIC DNA]</scope>
    <source>
        <strain evidence="5 6">GST4</strain>
    </source>
</reference>
<proteinExistence type="inferred from homology"/>
<dbReference type="GO" id="GO:0004222">
    <property type="term" value="F:metalloendopeptidase activity"/>
    <property type="evidence" value="ECO:0007669"/>
    <property type="project" value="InterPro"/>
</dbReference>
<feature type="domain" description="Peptidase M16 C-terminal" evidence="4">
    <location>
        <begin position="166"/>
        <end position="338"/>
    </location>
</feature>
<keyword evidence="5" id="KW-0378">Hydrolase</keyword>
<evidence type="ECO:0000259" key="4">
    <source>
        <dbReference type="Pfam" id="PF05193"/>
    </source>
</evidence>
<dbReference type="InterPro" id="IPR001431">
    <property type="entry name" value="Pept_M16_Zn_BS"/>
</dbReference>
<dbReference type="InterPro" id="IPR050361">
    <property type="entry name" value="MPP/UQCRC_Complex"/>
</dbReference>
<dbReference type="PANTHER" id="PTHR11851">
    <property type="entry name" value="METALLOPROTEASE"/>
    <property type="match status" value="1"/>
</dbReference>
<dbReference type="Pfam" id="PF00675">
    <property type="entry name" value="Peptidase_M16"/>
    <property type="match status" value="1"/>
</dbReference>
<dbReference type="SUPFAM" id="SSF63411">
    <property type="entry name" value="LuxS/MPP-like metallohydrolase"/>
    <property type="match status" value="2"/>
</dbReference>
<keyword evidence="6" id="KW-1185">Reference proteome</keyword>
<dbReference type="Gene3D" id="3.30.830.10">
    <property type="entry name" value="Metalloenzyme, LuxS/M16 peptidase-like"/>
    <property type="match status" value="2"/>
</dbReference>
<evidence type="ECO:0000313" key="6">
    <source>
        <dbReference type="Proteomes" id="UP000027931"/>
    </source>
</evidence>
<name>A0A074LLJ8_9BACL</name>
<dbReference type="PANTHER" id="PTHR11851:SF49">
    <property type="entry name" value="MITOCHONDRIAL-PROCESSING PEPTIDASE SUBUNIT ALPHA"/>
    <property type="match status" value="1"/>
</dbReference>
<keyword evidence="5" id="KW-0645">Protease</keyword>
<dbReference type="Pfam" id="PF05193">
    <property type="entry name" value="Peptidase_M16_C"/>
    <property type="match status" value="1"/>
</dbReference>
<gene>
    <name evidence="5" type="ORF">EL26_12885</name>
</gene>
<dbReference type="eggNOG" id="COG0612">
    <property type="taxonomic scope" value="Bacteria"/>
</dbReference>
<dbReference type="FunFam" id="3.30.830.10:FF:000008">
    <property type="entry name" value="Mitochondrial-processing peptidase subunit beta"/>
    <property type="match status" value="1"/>
</dbReference>
<evidence type="ECO:0000259" key="3">
    <source>
        <dbReference type="Pfam" id="PF00675"/>
    </source>
</evidence>
<dbReference type="STRING" id="1157490.EL26_12885"/>
<dbReference type="InterPro" id="IPR011765">
    <property type="entry name" value="Pept_M16_N"/>
</dbReference>
<evidence type="ECO:0000256" key="2">
    <source>
        <dbReference type="RuleBase" id="RU004447"/>
    </source>
</evidence>
<dbReference type="GO" id="GO:0046872">
    <property type="term" value="F:metal ion binding"/>
    <property type="evidence" value="ECO:0007669"/>
    <property type="project" value="InterPro"/>
</dbReference>
<protein>
    <submittedName>
        <fullName evidence="5">Zinc protease</fullName>
    </submittedName>
</protein>
<dbReference type="InterPro" id="IPR011249">
    <property type="entry name" value="Metalloenz_LuxS/M16"/>
</dbReference>
<comment type="similarity">
    <text evidence="1 2">Belongs to the peptidase M16 family.</text>
</comment>
<dbReference type="MEROPS" id="M16.A15"/>
<dbReference type="PROSITE" id="PS00143">
    <property type="entry name" value="INSULINASE"/>
    <property type="match status" value="1"/>
</dbReference>
<sequence>MIYREVLPNGIRVVIEEIPTVRSVSLGIWVGTGSRDENPQNNGVTHFIEHMMFKGTDKLNARQIAELFDGIGGQVNAFTSKEYTCYYAKVLDEHFGLALETLSDMLLHSKFAEEELVKERRVVIEEIKMYEDAPDELVHDLIAEVIYPTHPLGYNILGTEENLNAFTSQDLFRYMADQYTTDNIVLAIAGNVKRDEVLARAGELFGGIKQSRRVHTLEQASFTAGQAIRHKATEQTHIVLGMPGFQYDHPMIYPCILFNNILGGTSSSRLFQEVREERGLAYSIYSYHTAYKDNGVFGLYCGTAPERAQSVLDLVGGIFDNIVQQGVSQQELTKAKEQVKGSLMLSMESTSSRMSRLGKNELLGRHNTLDELVAKVQTVTLDQVHEAAKLMLGGNQLAMAAVGPNETLQAPQQSY</sequence>